<dbReference type="PROSITE" id="PS50949">
    <property type="entry name" value="HTH_GNTR"/>
    <property type="match status" value="1"/>
</dbReference>
<evidence type="ECO:0000256" key="4">
    <source>
        <dbReference type="SAM" id="MobiDB-lite"/>
    </source>
</evidence>
<dbReference type="InterPro" id="IPR036388">
    <property type="entry name" value="WH-like_DNA-bd_sf"/>
</dbReference>
<protein>
    <submittedName>
        <fullName evidence="6">GntR family transcriptional regulator</fullName>
    </submittedName>
</protein>
<dbReference type="SUPFAM" id="SSF46785">
    <property type="entry name" value="Winged helix' DNA-binding domain"/>
    <property type="match status" value="1"/>
</dbReference>
<dbReference type="CDD" id="cd07377">
    <property type="entry name" value="WHTH_GntR"/>
    <property type="match status" value="1"/>
</dbReference>
<keyword evidence="1" id="KW-0805">Transcription regulation</keyword>
<dbReference type="Proteomes" id="UP000256774">
    <property type="component" value="Unassembled WGS sequence"/>
</dbReference>
<dbReference type="InterPro" id="IPR011711">
    <property type="entry name" value="GntR_C"/>
</dbReference>
<dbReference type="GO" id="GO:0003700">
    <property type="term" value="F:DNA-binding transcription factor activity"/>
    <property type="evidence" value="ECO:0007669"/>
    <property type="project" value="InterPro"/>
</dbReference>
<evidence type="ECO:0000256" key="2">
    <source>
        <dbReference type="ARBA" id="ARBA00023125"/>
    </source>
</evidence>
<dbReference type="PANTHER" id="PTHR43537">
    <property type="entry name" value="TRANSCRIPTIONAL REGULATOR, GNTR FAMILY"/>
    <property type="match status" value="1"/>
</dbReference>
<feature type="compositionally biased region" description="Polar residues" evidence="4">
    <location>
        <begin position="248"/>
        <end position="257"/>
    </location>
</feature>
<dbReference type="InterPro" id="IPR036390">
    <property type="entry name" value="WH_DNA-bd_sf"/>
</dbReference>
<dbReference type="Gene3D" id="1.10.10.10">
    <property type="entry name" value="Winged helix-like DNA-binding domain superfamily/Winged helix DNA-binding domain"/>
    <property type="match status" value="1"/>
</dbReference>
<evidence type="ECO:0000256" key="1">
    <source>
        <dbReference type="ARBA" id="ARBA00023015"/>
    </source>
</evidence>
<dbReference type="PRINTS" id="PR00035">
    <property type="entry name" value="HTHGNTR"/>
</dbReference>
<dbReference type="SMART" id="SM00895">
    <property type="entry name" value="FCD"/>
    <property type="match status" value="1"/>
</dbReference>
<dbReference type="SMART" id="SM00345">
    <property type="entry name" value="HTH_GNTR"/>
    <property type="match status" value="1"/>
</dbReference>
<feature type="domain" description="HTH gntR-type" evidence="5">
    <location>
        <begin position="16"/>
        <end position="83"/>
    </location>
</feature>
<dbReference type="Pfam" id="PF00392">
    <property type="entry name" value="GntR"/>
    <property type="match status" value="1"/>
</dbReference>
<keyword evidence="3" id="KW-0804">Transcription</keyword>
<dbReference type="Pfam" id="PF07729">
    <property type="entry name" value="FCD"/>
    <property type="match status" value="1"/>
</dbReference>
<dbReference type="RefSeq" id="WP_116208842.1">
    <property type="nucleotide sequence ID" value="NZ_QUNR01000004.1"/>
</dbReference>
<dbReference type="OrthoDB" id="6627771at2"/>
<keyword evidence="2" id="KW-0238">DNA-binding</keyword>
<feature type="region of interest" description="Disordered" evidence="4">
    <location>
        <begin position="227"/>
        <end position="263"/>
    </location>
</feature>
<comment type="caution">
    <text evidence="6">The sequence shown here is derived from an EMBL/GenBank/DDBJ whole genome shotgun (WGS) entry which is preliminary data.</text>
</comment>
<dbReference type="EMBL" id="QUNR01000004">
    <property type="protein sequence ID" value="REH36900.1"/>
    <property type="molecule type" value="Genomic_DNA"/>
</dbReference>
<organism evidence="6 7">
    <name type="scientific">Paraperlucidibaca baekdonensis</name>
    <dbReference type="NCBI Taxonomy" id="748120"/>
    <lineage>
        <taxon>Bacteria</taxon>
        <taxon>Pseudomonadati</taxon>
        <taxon>Pseudomonadota</taxon>
        <taxon>Gammaproteobacteria</taxon>
        <taxon>Moraxellales</taxon>
        <taxon>Moraxellaceae</taxon>
        <taxon>Paraperlucidibaca</taxon>
    </lineage>
</organism>
<evidence type="ECO:0000313" key="6">
    <source>
        <dbReference type="EMBL" id="REH36900.1"/>
    </source>
</evidence>
<accession>A0A3E0H1X4</accession>
<reference evidence="6 7" key="1">
    <citation type="submission" date="2018-08" db="EMBL/GenBank/DDBJ databases">
        <title>Genomic Encyclopedia of Type Strains, Phase IV (KMG-IV): sequencing the most valuable type-strain genomes for metagenomic binning, comparative biology and taxonomic classification.</title>
        <authorList>
            <person name="Goeker M."/>
        </authorList>
    </citation>
    <scope>NUCLEOTIDE SEQUENCE [LARGE SCALE GENOMIC DNA]</scope>
    <source>
        <strain evidence="6 7">DSM 26022</strain>
    </source>
</reference>
<proteinExistence type="predicted"/>
<dbReference type="Gene3D" id="1.20.120.530">
    <property type="entry name" value="GntR ligand-binding domain-like"/>
    <property type="match status" value="1"/>
</dbReference>
<evidence type="ECO:0000313" key="7">
    <source>
        <dbReference type="Proteomes" id="UP000256774"/>
    </source>
</evidence>
<dbReference type="AlphaFoldDB" id="A0A3E0H1X4"/>
<name>A0A3E0H1X4_9GAMM</name>
<evidence type="ECO:0000259" key="5">
    <source>
        <dbReference type="PROSITE" id="PS50949"/>
    </source>
</evidence>
<dbReference type="InterPro" id="IPR008920">
    <property type="entry name" value="TF_FadR/GntR_C"/>
</dbReference>
<dbReference type="InterPro" id="IPR000524">
    <property type="entry name" value="Tscrpt_reg_HTH_GntR"/>
</dbReference>
<keyword evidence="7" id="KW-1185">Reference proteome</keyword>
<dbReference type="PANTHER" id="PTHR43537:SF49">
    <property type="entry name" value="TRANSCRIPTIONAL REGULATORY PROTEIN"/>
    <property type="match status" value="1"/>
</dbReference>
<gene>
    <name evidence="6" type="ORF">DFR26_2040</name>
</gene>
<sequence length="263" mass="28935">MPVPPDIAAESPLARTTLADRVFALMQEAIVRGDLAAGARISEAELAARYGVSRGPLREALRRLEGRQLITRIPHVGVRIMALSLEELLQIYEVRETLEGLACRLAAQHMPDAEIAELKALLVKHAEQIAEHDGRVYIQEEGNVDFHYRVIHGSHNAVLINMLCGELYHRVRIYRGQFSITEGRPQQALAEHQRILDAIEARDGELAEFLMRRHIATARANIAARVPPAGSAKLDPTLSKRSGPDASAKSSTTTTPDSPVRSA</sequence>
<dbReference type="SUPFAM" id="SSF48008">
    <property type="entry name" value="GntR ligand-binding domain-like"/>
    <property type="match status" value="1"/>
</dbReference>
<dbReference type="GO" id="GO:0003677">
    <property type="term" value="F:DNA binding"/>
    <property type="evidence" value="ECO:0007669"/>
    <property type="project" value="UniProtKB-KW"/>
</dbReference>
<evidence type="ECO:0000256" key="3">
    <source>
        <dbReference type="ARBA" id="ARBA00023163"/>
    </source>
</evidence>